<evidence type="ECO:0000256" key="9">
    <source>
        <dbReference type="PIRSR" id="PIRSR605150-2"/>
    </source>
</evidence>
<feature type="transmembrane region" description="Helical" evidence="11">
    <location>
        <begin position="20"/>
        <end position="40"/>
    </location>
</feature>
<dbReference type="Pfam" id="PF03552">
    <property type="entry name" value="Cellulose_synt"/>
    <property type="match status" value="2"/>
</dbReference>
<gene>
    <name evidence="12" type="ORF">SI8410_11015898</name>
</gene>
<keyword evidence="5 11" id="KW-1133">Transmembrane helix</keyword>
<dbReference type="GO" id="GO:0071555">
    <property type="term" value="P:cell wall organization"/>
    <property type="evidence" value="ECO:0007669"/>
    <property type="project" value="UniProtKB-KW"/>
</dbReference>
<evidence type="ECO:0000256" key="11">
    <source>
        <dbReference type="SAM" id="Phobius"/>
    </source>
</evidence>
<reference evidence="12" key="1">
    <citation type="submission" date="2020-02" db="EMBL/GenBank/DDBJ databases">
        <authorList>
            <person name="Scholz U."/>
            <person name="Mascher M."/>
            <person name="Fiebig A."/>
        </authorList>
    </citation>
    <scope>NUCLEOTIDE SEQUENCE</scope>
</reference>
<dbReference type="InterPro" id="IPR029044">
    <property type="entry name" value="Nucleotide-diphossugar_trans"/>
</dbReference>
<dbReference type="GO" id="GO:0016020">
    <property type="term" value="C:membrane"/>
    <property type="evidence" value="ECO:0007669"/>
    <property type="project" value="InterPro"/>
</dbReference>
<evidence type="ECO:0000256" key="4">
    <source>
        <dbReference type="ARBA" id="ARBA00022692"/>
    </source>
</evidence>
<feature type="active site" evidence="8">
    <location>
        <position position="134"/>
    </location>
</feature>
<dbReference type="OrthoDB" id="72851at2759"/>
<feature type="active site" evidence="8">
    <location>
        <position position="438"/>
    </location>
</feature>
<dbReference type="Gene3D" id="3.90.550.10">
    <property type="entry name" value="Spore Coat Polysaccharide Biosynthesis Protein SpsA, Chain A"/>
    <property type="match status" value="2"/>
</dbReference>
<feature type="binding site" evidence="9">
    <location>
        <position position="134"/>
    </location>
    <ligand>
        <name>UDP-alpha-D-glucose</name>
        <dbReference type="ChEBI" id="CHEBI:58885"/>
    </ligand>
</feature>
<sequence length="722" mass="79733">MAASKPLHFRETMPVKNTLWRAADLLILSLLTALLCCRLISTRRREALWIVAFLCEAWFTFVWLLHINSKWNPVRQITYPERLSKRWEDLPAVDMFLTTANPELEPPMITVNTVLSLLAVDYPPHKLACYVSDDGFSAATYRAMVEASEFARSWVPFCKKYAVQVRAPLHYFFGEPEPSPSISPDFLHDWEAMKRMYRELERRVEEAHLRGDTEPIFSQFDRENHPSVIKAIWENKGDPADGVPHLFYVAREKNPNHHHHFKGGAMNVLTRVSGVITNAPFMVNVDCDMFVNNPAVILHAMCLLLGFDMDKMSGFVQCPQRFHSPPKDDPFGNQMTVLNHFLGRGMEGLQGPFYYGTGCFHRRNAIYGEAPDDPPFGRSRRLQSSAADIISGLRKTSLAIDDLAASMHAAVDVSSCSYELHSLWGDEVGWAYGSATEDIQTGLRIHAKGWRSVTLNPQPPAFLGIAPSGGPATLTQIKRWATGVLENLVGQHSPLLAAVNGKLGRRQCLAYLLLNLWAARSLPELCYALLTPFSVVANTSFLPAGLAGVVPAAIFAIYNVYTVAEYLAVGESLRSWWNNQRMRRITAATAYLFGLLSVVAKLVGLSEAAFEITKKEVNAPAAAVNTGGFTFDASPLFVPATAVALLNSAALAAGTWRMLWAAPDGGGPGLGELACATWAVLSYSPFIVGLFRRAQYGLPRPTVVKASVLSFLFVLLSKLASS</sequence>
<evidence type="ECO:0000256" key="6">
    <source>
        <dbReference type="ARBA" id="ARBA00023136"/>
    </source>
</evidence>
<dbReference type="GO" id="GO:0071669">
    <property type="term" value="P:plant-type cell wall organization or biogenesis"/>
    <property type="evidence" value="ECO:0007669"/>
    <property type="project" value="UniProtKB-ARBA"/>
</dbReference>
<feature type="binding site" evidence="9">
    <location>
        <position position="105"/>
    </location>
    <ligand>
        <name>UDP-alpha-D-glucose</name>
        <dbReference type="ChEBI" id="CHEBI:58885"/>
    </ligand>
</feature>
<dbReference type="EMBL" id="LR746274">
    <property type="protein sequence ID" value="CAA7405220.1"/>
    <property type="molecule type" value="Genomic_DNA"/>
</dbReference>
<feature type="transmembrane region" description="Helical" evidence="11">
    <location>
        <begin position="670"/>
        <end position="691"/>
    </location>
</feature>
<organism evidence="12 13">
    <name type="scientific">Spirodela intermedia</name>
    <name type="common">Intermediate duckweed</name>
    <dbReference type="NCBI Taxonomy" id="51605"/>
    <lineage>
        <taxon>Eukaryota</taxon>
        <taxon>Viridiplantae</taxon>
        <taxon>Streptophyta</taxon>
        <taxon>Embryophyta</taxon>
        <taxon>Tracheophyta</taxon>
        <taxon>Spermatophyta</taxon>
        <taxon>Magnoliopsida</taxon>
        <taxon>Liliopsida</taxon>
        <taxon>Araceae</taxon>
        <taxon>Lemnoideae</taxon>
        <taxon>Spirodela</taxon>
    </lineage>
</organism>
<dbReference type="GO" id="GO:0016760">
    <property type="term" value="F:cellulose synthase (UDP-forming) activity"/>
    <property type="evidence" value="ECO:0007669"/>
    <property type="project" value="InterPro"/>
</dbReference>
<feature type="transmembrane region" description="Helical" evidence="11">
    <location>
        <begin position="541"/>
        <end position="564"/>
    </location>
</feature>
<evidence type="ECO:0000256" key="8">
    <source>
        <dbReference type="PIRSR" id="PIRSR605150-1"/>
    </source>
</evidence>
<evidence type="ECO:0000256" key="10">
    <source>
        <dbReference type="PIRSR" id="PIRSR605150-3"/>
    </source>
</evidence>
<keyword evidence="2" id="KW-0328">Glycosyltransferase</keyword>
<feature type="transmembrane region" description="Helical" evidence="11">
    <location>
        <begin position="47"/>
        <end position="66"/>
    </location>
</feature>
<evidence type="ECO:0000256" key="2">
    <source>
        <dbReference type="ARBA" id="ARBA00022676"/>
    </source>
</evidence>
<comment type="subcellular location">
    <subcellularLocation>
        <location evidence="1">Endomembrane system</location>
        <topology evidence="1">Multi-pass membrane protein</topology>
    </subcellularLocation>
</comment>
<protein>
    <submittedName>
        <fullName evidence="12">Uncharacterized protein</fullName>
    </submittedName>
</protein>
<dbReference type="GO" id="GO:0012505">
    <property type="term" value="C:endomembrane system"/>
    <property type="evidence" value="ECO:0007669"/>
    <property type="project" value="UniProtKB-SubCell"/>
</dbReference>
<accession>A0A7I8L5J8</accession>
<dbReference type="InterPro" id="IPR005150">
    <property type="entry name" value="Cellulose_synth"/>
</dbReference>
<evidence type="ECO:0000256" key="5">
    <source>
        <dbReference type="ARBA" id="ARBA00022989"/>
    </source>
</evidence>
<dbReference type="Proteomes" id="UP000663760">
    <property type="component" value="Chromosome 11"/>
</dbReference>
<keyword evidence="7" id="KW-0961">Cell wall biogenesis/degradation</keyword>
<dbReference type="PANTHER" id="PTHR13301">
    <property type="entry name" value="X-BOX TRANSCRIPTION FACTOR-RELATED"/>
    <property type="match status" value="1"/>
</dbReference>
<name>A0A7I8L5J8_SPIIN</name>
<feature type="binding site" evidence="10">
    <location>
        <position position="286"/>
    </location>
    <ligand>
        <name>Mn(2+)</name>
        <dbReference type="ChEBI" id="CHEBI:29035"/>
    </ligand>
</feature>
<evidence type="ECO:0000256" key="3">
    <source>
        <dbReference type="ARBA" id="ARBA00022679"/>
    </source>
</evidence>
<evidence type="ECO:0000256" key="1">
    <source>
        <dbReference type="ARBA" id="ARBA00004127"/>
    </source>
</evidence>
<dbReference type="GO" id="GO:0030244">
    <property type="term" value="P:cellulose biosynthetic process"/>
    <property type="evidence" value="ECO:0007669"/>
    <property type="project" value="InterPro"/>
</dbReference>
<evidence type="ECO:0000313" key="12">
    <source>
        <dbReference type="EMBL" id="CAA7405220.1"/>
    </source>
</evidence>
<feature type="transmembrane region" description="Helical" evidence="11">
    <location>
        <begin position="585"/>
        <end position="604"/>
    </location>
</feature>
<proteinExistence type="predicted"/>
<keyword evidence="3" id="KW-0808">Transferase</keyword>
<keyword evidence="6 11" id="KW-0472">Membrane</keyword>
<feature type="binding site" evidence="10">
    <location>
        <position position="262"/>
    </location>
    <ligand>
        <name>Mn(2+)</name>
        <dbReference type="ChEBI" id="CHEBI:29035"/>
    </ligand>
</feature>
<dbReference type="AlphaFoldDB" id="A0A7I8L5J8"/>
<keyword evidence="4 11" id="KW-0812">Transmembrane</keyword>
<dbReference type="SUPFAM" id="SSF53448">
    <property type="entry name" value="Nucleotide-diphospho-sugar transferases"/>
    <property type="match status" value="1"/>
</dbReference>
<evidence type="ECO:0000313" key="13">
    <source>
        <dbReference type="Proteomes" id="UP000663760"/>
    </source>
</evidence>
<evidence type="ECO:0000256" key="7">
    <source>
        <dbReference type="ARBA" id="ARBA00023316"/>
    </source>
</evidence>
<keyword evidence="13" id="KW-1185">Reference proteome</keyword>